<dbReference type="InterPro" id="IPR023214">
    <property type="entry name" value="HAD_sf"/>
</dbReference>
<comment type="similarity">
    <text evidence="2">Belongs to the HAD-like hydrolase superfamily. Cof family.</text>
</comment>
<dbReference type="InterPro" id="IPR000150">
    <property type="entry name" value="Cof"/>
</dbReference>
<dbReference type="KEGG" id="mcit:NCTC10181_00878"/>
<dbReference type="Pfam" id="PF08282">
    <property type="entry name" value="Hydrolase_3"/>
    <property type="match status" value="1"/>
</dbReference>
<dbReference type="OrthoDB" id="388819at2"/>
<protein>
    <submittedName>
        <fullName evidence="3">Putative phosphotransferase</fullName>
        <ecNumber evidence="3">3.1.3.-</ecNumber>
    </submittedName>
</protein>
<comment type="cofactor">
    <cofactor evidence="1">
        <name>Mg(2+)</name>
        <dbReference type="ChEBI" id="CHEBI:18420"/>
    </cofactor>
</comment>
<evidence type="ECO:0000313" key="4">
    <source>
        <dbReference type="Proteomes" id="UP000290985"/>
    </source>
</evidence>
<keyword evidence="4" id="KW-1185">Reference proteome</keyword>
<evidence type="ECO:0000313" key="3">
    <source>
        <dbReference type="EMBL" id="VEU75003.1"/>
    </source>
</evidence>
<dbReference type="GO" id="GO:0000287">
    <property type="term" value="F:magnesium ion binding"/>
    <property type="evidence" value="ECO:0007669"/>
    <property type="project" value="TreeGrafter"/>
</dbReference>
<keyword evidence="3" id="KW-0378">Hydrolase</keyword>
<dbReference type="RefSeq" id="WP_129725774.1">
    <property type="nucleotide sequence ID" value="NZ_CP101807.1"/>
</dbReference>
<dbReference type="NCBIfam" id="TIGR01484">
    <property type="entry name" value="HAD-SF-IIB"/>
    <property type="match status" value="1"/>
</dbReference>
<evidence type="ECO:0000256" key="2">
    <source>
        <dbReference type="ARBA" id="ARBA00034778"/>
    </source>
</evidence>
<dbReference type="AlphaFoldDB" id="A0A449B343"/>
<dbReference type="InterPro" id="IPR036412">
    <property type="entry name" value="HAD-like_sf"/>
</dbReference>
<reference evidence="3 4" key="1">
    <citation type="submission" date="2019-01" db="EMBL/GenBank/DDBJ databases">
        <authorList>
            <consortium name="Pathogen Informatics"/>
        </authorList>
    </citation>
    <scope>NUCLEOTIDE SEQUENCE [LARGE SCALE GENOMIC DNA]</scope>
    <source>
        <strain evidence="3 4">NCTC10181</strain>
    </source>
</reference>
<sequence>MKTLHGKIKMAAFDVDGTLLPNSQIHFGLETKNMFAQLKEQNIITVLATAREFATIGDFLEQLKPDYFIGSNGSFIWDVAKKEFLFKKTLIKEEVIQVYHEFKDDIKGISISDFDKVFKSPNLNLESWFVGPNAHNYVDFDEELLSHDNLFLITINRENPQELIQRINDYIEKHNLSMEVNSIWTRGLFILPKNINKFYTINYLCQKLGISTEELITFGDGSNDFEMIRDAGYGVAMERASEKLKSVAKDVAIDCEYQGVYLKLKELKII</sequence>
<dbReference type="SUPFAM" id="SSF56784">
    <property type="entry name" value="HAD-like"/>
    <property type="match status" value="1"/>
</dbReference>
<keyword evidence="3" id="KW-0808">Transferase</keyword>
<dbReference type="EMBL" id="LR215036">
    <property type="protein sequence ID" value="VEU75003.1"/>
    <property type="molecule type" value="Genomic_DNA"/>
</dbReference>
<dbReference type="GO" id="GO:0016740">
    <property type="term" value="F:transferase activity"/>
    <property type="evidence" value="ECO:0007669"/>
    <property type="project" value="UniProtKB-KW"/>
</dbReference>
<accession>A0A449B343</accession>
<dbReference type="Proteomes" id="UP000290985">
    <property type="component" value="Chromosome"/>
</dbReference>
<dbReference type="InterPro" id="IPR006379">
    <property type="entry name" value="HAD-SF_hydro_IIB"/>
</dbReference>
<organism evidence="3 4">
    <name type="scientific">Mycoplasmopsis citelli</name>
    <dbReference type="NCBI Taxonomy" id="171281"/>
    <lineage>
        <taxon>Bacteria</taxon>
        <taxon>Bacillati</taxon>
        <taxon>Mycoplasmatota</taxon>
        <taxon>Mycoplasmoidales</taxon>
        <taxon>Metamycoplasmataceae</taxon>
        <taxon>Mycoplasmopsis</taxon>
    </lineage>
</organism>
<gene>
    <name evidence="3" type="primary">yidA_2</name>
    <name evidence="3" type="ORF">NCTC10181_00878</name>
</gene>
<dbReference type="EC" id="3.1.3.-" evidence="3"/>
<evidence type="ECO:0000256" key="1">
    <source>
        <dbReference type="ARBA" id="ARBA00001946"/>
    </source>
</evidence>
<dbReference type="PANTHER" id="PTHR10000:SF8">
    <property type="entry name" value="HAD SUPERFAMILY HYDROLASE-LIKE, TYPE 3"/>
    <property type="match status" value="1"/>
</dbReference>
<dbReference type="Gene3D" id="3.40.50.1000">
    <property type="entry name" value="HAD superfamily/HAD-like"/>
    <property type="match status" value="1"/>
</dbReference>
<dbReference type="NCBIfam" id="TIGR00099">
    <property type="entry name" value="Cof-subfamily"/>
    <property type="match status" value="1"/>
</dbReference>
<name>A0A449B343_9BACT</name>
<dbReference type="NCBIfam" id="NF045966">
    <property type="entry name" value="YcsE_rel_Pase"/>
    <property type="match status" value="1"/>
</dbReference>
<proteinExistence type="inferred from homology"/>
<dbReference type="PROSITE" id="PS01229">
    <property type="entry name" value="COF_2"/>
    <property type="match status" value="1"/>
</dbReference>
<dbReference type="PANTHER" id="PTHR10000">
    <property type="entry name" value="PHOSPHOSERINE PHOSPHATASE"/>
    <property type="match status" value="1"/>
</dbReference>
<dbReference type="GO" id="GO:0005829">
    <property type="term" value="C:cytosol"/>
    <property type="evidence" value="ECO:0007669"/>
    <property type="project" value="TreeGrafter"/>
</dbReference>
<dbReference type="Gene3D" id="3.30.1240.10">
    <property type="match status" value="1"/>
</dbReference>
<dbReference type="GO" id="GO:0016791">
    <property type="term" value="F:phosphatase activity"/>
    <property type="evidence" value="ECO:0007669"/>
    <property type="project" value="UniProtKB-ARBA"/>
</dbReference>